<sequence>MLLICRYAVPETGIEDFLSQARTAMRLLGAQPGCRGVQLTRTVEQDPDGVDWTLIARFDSVVAYRRALSPFDVREHVVPFLSRAEVGGSAVHEVLVESVPGEESPREQESLLARDRGSVRLGEVAGPDVPRR</sequence>
<evidence type="ECO:0000313" key="2">
    <source>
        <dbReference type="Proteomes" id="UP000204221"/>
    </source>
</evidence>
<evidence type="ECO:0000313" key="1">
    <source>
        <dbReference type="EMBL" id="ASO22091.1"/>
    </source>
</evidence>
<dbReference type="InterPro" id="IPR011008">
    <property type="entry name" value="Dimeric_a/b-barrel"/>
</dbReference>
<dbReference type="SUPFAM" id="SSF54909">
    <property type="entry name" value="Dimeric alpha+beta barrel"/>
    <property type="match status" value="1"/>
</dbReference>
<dbReference type="AlphaFoldDB" id="A0A221W8U8"/>
<dbReference type="KEGG" id="ahg:AHOG_22390"/>
<dbReference type="Proteomes" id="UP000204221">
    <property type="component" value="Chromosome"/>
</dbReference>
<protein>
    <submittedName>
        <fullName evidence="1">Uncharacterized protein</fullName>
    </submittedName>
</protein>
<dbReference type="RefSeq" id="WP_093943121.1">
    <property type="nucleotide sequence ID" value="NZ_CP022521.1"/>
</dbReference>
<dbReference type="Gene3D" id="3.30.70.100">
    <property type="match status" value="1"/>
</dbReference>
<organism evidence="1 2">
    <name type="scientific">Actinoalloteichus hoggarensis</name>
    <dbReference type="NCBI Taxonomy" id="1470176"/>
    <lineage>
        <taxon>Bacteria</taxon>
        <taxon>Bacillati</taxon>
        <taxon>Actinomycetota</taxon>
        <taxon>Actinomycetes</taxon>
        <taxon>Pseudonocardiales</taxon>
        <taxon>Pseudonocardiaceae</taxon>
        <taxon>Actinoalloteichus</taxon>
    </lineage>
</organism>
<reference evidence="1 2" key="1">
    <citation type="submission" date="2017-07" db="EMBL/GenBank/DDBJ databases">
        <title>Complete genome sequence of Actinoalloteichus hoggarensis DSM 45943, type strain of Actinoalloteichus hoggarensis.</title>
        <authorList>
            <person name="Ruckert C."/>
            <person name="Nouioui I."/>
            <person name="Willmese J."/>
            <person name="van Wezel G."/>
            <person name="Klenk H.-P."/>
            <person name="Kalinowski J."/>
            <person name="Zotchev S.B."/>
        </authorList>
    </citation>
    <scope>NUCLEOTIDE SEQUENCE [LARGE SCALE GENOMIC DNA]</scope>
    <source>
        <strain evidence="1 2">DSM 45943</strain>
    </source>
</reference>
<dbReference type="OrthoDB" id="5193042at2"/>
<gene>
    <name evidence="1" type="ORF">AHOG_22390</name>
</gene>
<accession>A0A221W8U8</accession>
<proteinExistence type="predicted"/>
<name>A0A221W8U8_9PSEU</name>
<dbReference type="EMBL" id="CP022521">
    <property type="protein sequence ID" value="ASO22091.1"/>
    <property type="molecule type" value="Genomic_DNA"/>
</dbReference>
<keyword evidence="2" id="KW-1185">Reference proteome</keyword>